<dbReference type="NCBIfam" id="TIGR00756">
    <property type="entry name" value="PPR"/>
    <property type="match status" value="14"/>
</dbReference>
<reference evidence="8" key="1">
    <citation type="submission" date="2019-11" db="EMBL/GenBank/DDBJ databases">
        <authorList>
            <person name="Liu Y."/>
            <person name="Hou J."/>
            <person name="Li T.-Q."/>
            <person name="Guan C.-H."/>
            <person name="Wu X."/>
            <person name="Wu H.-Z."/>
            <person name="Ling F."/>
            <person name="Zhang R."/>
            <person name="Shi X.-G."/>
            <person name="Ren J.-P."/>
            <person name="Chen E.-F."/>
            <person name="Sun J.-M."/>
        </authorList>
    </citation>
    <scope>NUCLEOTIDE SEQUENCE</scope>
    <source>
        <strain evidence="8">Adult_tree_wgs_1</strain>
        <tissue evidence="8">Leaves</tissue>
    </source>
</reference>
<comment type="similarity">
    <text evidence="1">Belongs to the PPR family. P subfamily.</text>
</comment>
<protein>
    <recommendedName>
        <fullName evidence="10">Pentatricopeptide repeat-containing protein</fullName>
    </recommendedName>
</protein>
<dbReference type="Pfam" id="PF01535">
    <property type="entry name" value="PPR"/>
    <property type="match status" value="1"/>
</dbReference>
<keyword evidence="4" id="KW-0689">Ribosomal protein</keyword>
<dbReference type="Pfam" id="PF01249">
    <property type="entry name" value="Ribosomal_S21e"/>
    <property type="match status" value="1"/>
</dbReference>
<gene>
    <name evidence="8" type="ORF">RHSIM_Rhsim05G0081400</name>
</gene>
<feature type="repeat" description="PPR" evidence="6">
    <location>
        <begin position="383"/>
        <end position="417"/>
    </location>
</feature>
<feature type="repeat" description="PPR" evidence="6">
    <location>
        <begin position="523"/>
        <end position="557"/>
    </location>
</feature>
<sequence>MPYPKPLTGTHLHSLSSSPFSSLSSPSTPHLVDKAIAILKRHHPDHLQPLSSQFTPQSASHLLLQSQLDKTLTLKFINWARPFPFFDFKCKCISLHILTKFKLYKTAQTLAEDVAVGSGNDDEIFRCLKETFHDCNSSSAVFDLLVKSYSHLEMIDRALNTISLAKLNGFMPGTLSYNVVLDAMIRSRSMEIAEEFYMDMLNTGFSPNVYTYNVLIRGFVRVGKLERGLGLLSEMERKGCFPNVVTLNTLIDGYCKVGRIDDAFRLLRLMLDKVLEPNLISYNVIVHGLCREGRMKETGEILEEMRWKGFVPDEVTYNTLVNGYCKDGNLHQALVLHAEMVRNGLSPNVVTYTSLISSMCKAGNLNRAMEFFDQMQVRGLRPNERTYTTLVDGFSQQGYLKEAYQVLNEMTECGFSPSIVTYNALINGHCVLGRMDDALGIIQDMVGKGLAPDVVSYSTIISGFCKTQDLDKAFQIKQEMVEKRVSPDAVTYSSLIQGLCLQRRLNEACELFQEMWRMDLPPDECTYTSLINAYCMEGDIKSALHLHDEMIKKGFLPDVVTYNVLINGLSKQARTREAKQLLFKLYYEESIPNDVTYDILIENCSSSEFKNVVALIKGFCMQGLMNEADRVFESMVQRKYKPDEAVYNIIIHGHCRGGNVQKAFDLYNEMVRYGFVPHTVSVIALIKELFKEGRSEDLSHVLGQTLRSCRLTDAELAKVLVEVNHKEGNMTAVLNVLSEMAKDGLLPNSGETILVFSSLLKQSAKMQNEEGQNMDLYISRKWLITAKDHASVQLNVGHLDEAGRYTGQFSTFALCGYICAQVPLLYFLVSFEE</sequence>
<organism evidence="8 9">
    <name type="scientific">Rhododendron simsii</name>
    <name type="common">Sims's rhododendron</name>
    <dbReference type="NCBI Taxonomy" id="118357"/>
    <lineage>
        <taxon>Eukaryota</taxon>
        <taxon>Viridiplantae</taxon>
        <taxon>Streptophyta</taxon>
        <taxon>Embryophyta</taxon>
        <taxon>Tracheophyta</taxon>
        <taxon>Spermatophyta</taxon>
        <taxon>Magnoliopsida</taxon>
        <taxon>eudicotyledons</taxon>
        <taxon>Gunneridae</taxon>
        <taxon>Pentapetalae</taxon>
        <taxon>asterids</taxon>
        <taxon>Ericales</taxon>
        <taxon>Ericaceae</taxon>
        <taxon>Ericoideae</taxon>
        <taxon>Rhodoreae</taxon>
        <taxon>Rhododendron</taxon>
    </lineage>
</organism>
<dbReference type="OrthoDB" id="185373at2759"/>
<feature type="repeat" description="PPR" evidence="6">
    <location>
        <begin position="643"/>
        <end position="677"/>
    </location>
</feature>
<evidence type="ECO:0000256" key="5">
    <source>
        <dbReference type="ARBA" id="ARBA00023274"/>
    </source>
</evidence>
<keyword evidence="5" id="KW-0687">Ribonucleoprotein</keyword>
<accession>A0A834GYA0</accession>
<keyword evidence="9" id="KW-1185">Reference proteome</keyword>
<evidence type="ECO:0000256" key="4">
    <source>
        <dbReference type="ARBA" id="ARBA00022980"/>
    </source>
</evidence>
<feature type="repeat" description="PPR" evidence="6">
    <location>
        <begin position="348"/>
        <end position="382"/>
    </location>
</feature>
<dbReference type="GO" id="GO:0003735">
    <property type="term" value="F:structural constituent of ribosome"/>
    <property type="evidence" value="ECO:0007669"/>
    <property type="project" value="InterPro"/>
</dbReference>
<dbReference type="GO" id="GO:1990904">
    <property type="term" value="C:ribonucleoprotein complex"/>
    <property type="evidence" value="ECO:0007669"/>
    <property type="project" value="UniProtKB-KW"/>
</dbReference>
<feature type="repeat" description="PPR" evidence="6">
    <location>
        <begin position="173"/>
        <end position="207"/>
    </location>
</feature>
<dbReference type="PANTHER" id="PTHR47933">
    <property type="entry name" value="PENTATRICOPEPTIDE REPEAT-CONTAINING PROTEIN 1, MITOCHONDRIAL"/>
    <property type="match status" value="1"/>
</dbReference>
<dbReference type="GO" id="GO:0006412">
    <property type="term" value="P:translation"/>
    <property type="evidence" value="ECO:0007669"/>
    <property type="project" value="InterPro"/>
</dbReference>
<dbReference type="Gene3D" id="3.30.1230.20">
    <property type="match status" value="1"/>
</dbReference>
<evidence type="ECO:0008006" key="10">
    <source>
        <dbReference type="Google" id="ProtNLM"/>
    </source>
</evidence>
<dbReference type="Proteomes" id="UP000626092">
    <property type="component" value="Unassembled WGS sequence"/>
</dbReference>
<feature type="repeat" description="PPR" evidence="6">
    <location>
        <begin position="313"/>
        <end position="347"/>
    </location>
</feature>
<evidence type="ECO:0000256" key="2">
    <source>
        <dbReference type="ARBA" id="ARBA00010228"/>
    </source>
</evidence>
<feature type="repeat" description="PPR" evidence="6">
    <location>
        <begin position="488"/>
        <end position="522"/>
    </location>
</feature>
<dbReference type="InterPro" id="IPR002885">
    <property type="entry name" value="PPR_rpt"/>
</dbReference>
<dbReference type="Pfam" id="PF13041">
    <property type="entry name" value="PPR_2"/>
    <property type="match status" value="7"/>
</dbReference>
<feature type="repeat" description="PPR" evidence="6">
    <location>
        <begin position="418"/>
        <end position="452"/>
    </location>
</feature>
<keyword evidence="3" id="KW-0677">Repeat</keyword>
<feature type="region of interest" description="Disordered" evidence="7">
    <location>
        <begin position="1"/>
        <end position="26"/>
    </location>
</feature>
<evidence type="ECO:0000313" key="8">
    <source>
        <dbReference type="EMBL" id="KAF7144005.1"/>
    </source>
</evidence>
<feature type="compositionally biased region" description="Low complexity" evidence="7">
    <location>
        <begin position="11"/>
        <end position="26"/>
    </location>
</feature>
<feature type="repeat" description="PPR" evidence="6">
    <location>
        <begin position="208"/>
        <end position="242"/>
    </location>
</feature>
<dbReference type="InterPro" id="IPR038579">
    <property type="entry name" value="Ribosomal_eS21_sf"/>
</dbReference>
<dbReference type="GO" id="GO:0005840">
    <property type="term" value="C:ribosome"/>
    <property type="evidence" value="ECO:0007669"/>
    <property type="project" value="UniProtKB-KW"/>
</dbReference>
<evidence type="ECO:0000313" key="9">
    <source>
        <dbReference type="Proteomes" id="UP000626092"/>
    </source>
</evidence>
<feature type="repeat" description="PPR" evidence="6">
    <location>
        <begin position="243"/>
        <end position="277"/>
    </location>
</feature>
<dbReference type="InterPro" id="IPR011990">
    <property type="entry name" value="TPR-like_helical_dom_sf"/>
</dbReference>
<feature type="repeat" description="PPR" evidence="6">
    <location>
        <begin position="453"/>
        <end position="487"/>
    </location>
</feature>
<feature type="repeat" description="PPR" evidence="6">
    <location>
        <begin position="558"/>
        <end position="592"/>
    </location>
</feature>
<dbReference type="PANTHER" id="PTHR47933:SF11">
    <property type="entry name" value="PENTATRICOPEPTIDE REPEAT-CONTAINING PROTEIN 2"/>
    <property type="match status" value="1"/>
</dbReference>
<comment type="similarity">
    <text evidence="2">Belongs to the eukaryotic ribosomal protein eS21 family.</text>
</comment>
<evidence type="ECO:0000256" key="3">
    <source>
        <dbReference type="ARBA" id="ARBA00022737"/>
    </source>
</evidence>
<dbReference type="Gene3D" id="1.25.40.10">
    <property type="entry name" value="Tetratricopeptide repeat domain"/>
    <property type="match status" value="6"/>
</dbReference>
<dbReference type="EMBL" id="WJXA01000005">
    <property type="protein sequence ID" value="KAF7144005.1"/>
    <property type="molecule type" value="Genomic_DNA"/>
</dbReference>
<name>A0A834GYA0_RHOSS</name>
<dbReference type="InterPro" id="IPR051240">
    <property type="entry name" value="Mito_RNA-Proc/Resp"/>
</dbReference>
<dbReference type="PROSITE" id="PS51375">
    <property type="entry name" value="PPR"/>
    <property type="match status" value="14"/>
</dbReference>
<dbReference type="InterPro" id="IPR001931">
    <property type="entry name" value="Ribosomal_eS21"/>
</dbReference>
<proteinExistence type="inferred from homology"/>
<dbReference type="SUPFAM" id="SSF48452">
    <property type="entry name" value="TPR-like"/>
    <property type="match status" value="1"/>
</dbReference>
<dbReference type="GO" id="GO:0003729">
    <property type="term" value="F:mRNA binding"/>
    <property type="evidence" value="ECO:0007669"/>
    <property type="project" value="TreeGrafter"/>
</dbReference>
<feature type="repeat" description="PPR" evidence="6">
    <location>
        <begin position="278"/>
        <end position="312"/>
    </location>
</feature>
<evidence type="ECO:0000256" key="7">
    <source>
        <dbReference type="SAM" id="MobiDB-lite"/>
    </source>
</evidence>
<evidence type="ECO:0000256" key="1">
    <source>
        <dbReference type="ARBA" id="ARBA00007626"/>
    </source>
</evidence>
<dbReference type="AlphaFoldDB" id="A0A834GYA0"/>
<feature type="repeat" description="PPR" evidence="6">
    <location>
        <begin position="608"/>
        <end position="642"/>
    </location>
</feature>
<evidence type="ECO:0000256" key="6">
    <source>
        <dbReference type="PROSITE-ProRule" id="PRU00708"/>
    </source>
</evidence>
<comment type="caution">
    <text evidence="8">The sequence shown here is derived from an EMBL/GenBank/DDBJ whole genome shotgun (WGS) entry which is preliminary data.</text>
</comment>